<dbReference type="Gene3D" id="2.20.100.10">
    <property type="entry name" value="Thrombospondin type-1 (TSP1) repeat"/>
    <property type="match status" value="1"/>
</dbReference>
<reference evidence="5" key="1">
    <citation type="submission" date="2022-03" db="EMBL/GenBank/DDBJ databases">
        <authorList>
            <person name="Sayadi A."/>
        </authorList>
    </citation>
    <scope>NUCLEOTIDE SEQUENCE</scope>
</reference>
<feature type="region of interest" description="Disordered" evidence="3">
    <location>
        <begin position="92"/>
        <end position="115"/>
    </location>
</feature>
<evidence type="ECO:0000256" key="3">
    <source>
        <dbReference type="SAM" id="MobiDB-lite"/>
    </source>
</evidence>
<keyword evidence="1" id="KW-0677">Repeat</keyword>
<evidence type="ECO:0000313" key="6">
    <source>
        <dbReference type="Proteomes" id="UP001152888"/>
    </source>
</evidence>
<protein>
    <submittedName>
        <fullName evidence="5">Uncharacterized protein</fullName>
    </submittedName>
</protein>
<dbReference type="OrthoDB" id="5989160at2759"/>
<keyword evidence="4" id="KW-0732">Signal</keyword>
<dbReference type="Proteomes" id="UP001152888">
    <property type="component" value="Unassembled WGS sequence"/>
</dbReference>
<evidence type="ECO:0000256" key="4">
    <source>
        <dbReference type="SAM" id="SignalP"/>
    </source>
</evidence>
<dbReference type="SUPFAM" id="SSF82895">
    <property type="entry name" value="TSP-1 type 1 repeat"/>
    <property type="match status" value="1"/>
</dbReference>
<dbReference type="InterPro" id="IPR036383">
    <property type="entry name" value="TSP1_rpt_sf"/>
</dbReference>
<evidence type="ECO:0000313" key="5">
    <source>
        <dbReference type="EMBL" id="CAH2015472.1"/>
    </source>
</evidence>
<feature type="compositionally biased region" description="Low complexity" evidence="3">
    <location>
        <begin position="61"/>
        <end position="73"/>
    </location>
</feature>
<dbReference type="EMBL" id="CAKOFQ010008693">
    <property type="protein sequence ID" value="CAH2015472.1"/>
    <property type="molecule type" value="Genomic_DNA"/>
</dbReference>
<dbReference type="SMART" id="SM00209">
    <property type="entry name" value="TSP1"/>
    <property type="match status" value="1"/>
</dbReference>
<organism evidence="5 6">
    <name type="scientific">Acanthoscelides obtectus</name>
    <name type="common">Bean weevil</name>
    <name type="synonym">Bruchus obtectus</name>
    <dbReference type="NCBI Taxonomy" id="200917"/>
    <lineage>
        <taxon>Eukaryota</taxon>
        <taxon>Metazoa</taxon>
        <taxon>Ecdysozoa</taxon>
        <taxon>Arthropoda</taxon>
        <taxon>Hexapoda</taxon>
        <taxon>Insecta</taxon>
        <taxon>Pterygota</taxon>
        <taxon>Neoptera</taxon>
        <taxon>Endopterygota</taxon>
        <taxon>Coleoptera</taxon>
        <taxon>Polyphaga</taxon>
        <taxon>Cucujiformia</taxon>
        <taxon>Chrysomeloidea</taxon>
        <taxon>Chrysomelidae</taxon>
        <taxon>Bruchinae</taxon>
        <taxon>Bruchini</taxon>
        <taxon>Acanthoscelides</taxon>
    </lineage>
</organism>
<feature type="region of interest" description="Disordered" evidence="3">
    <location>
        <begin position="56"/>
        <end position="77"/>
    </location>
</feature>
<feature type="signal peptide" evidence="4">
    <location>
        <begin position="1"/>
        <end position="19"/>
    </location>
</feature>
<dbReference type="PANTHER" id="PTHR22906:SF21">
    <property type="entry name" value="SEMA DOMAIN-CONTAINING PROTEIN"/>
    <property type="match status" value="1"/>
</dbReference>
<feature type="chain" id="PRO_5040361708" evidence="4">
    <location>
        <begin position="20"/>
        <end position="172"/>
    </location>
</feature>
<sequence>MYAKGLLLLVLIRALAGDAADNIDTSKKGLSLHAFLQSKLDAIRDVVRIKNHAIRNHKANKSTSTTQKTTASAEDQDMAQLEQVLTNFLKARGNKGKRSKRDKGKQRAEKSSEQQKWDNWSQWSSCSVSCGKGRTIRWRHCLESCDGIETEMQERSCQLPACPQKLFGIIKL</sequence>
<dbReference type="Pfam" id="PF00090">
    <property type="entry name" value="TSP_1"/>
    <property type="match status" value="1"/>
</dbReference>
<evidence type="ECO:0000256" key="1">
    <source>
        <dbReference type="ARBA" id="ARBA00022737"/>
    </source>
</evidence>
<dbReference type="InterPro" id="IPR052065">
    <property type="entry name" value="Compl_asym_regulator"/>
</dbReference>
<gene>
    <name evidence="5" type="ORF">ACAOBT_LOCUS34780</name>
</gene>
<accession>A0A9P0QA32</accession>
<name>A0A9P0QA32_ACAOB</name>
<dbReference type="AlphaFoldDB" id="A0A9P0QA32"/>
<keyword evidence="6" id="KW-1185">Reference proteome</keyword>
<keyword evidence="2" id="KW-1015">Disulfide bond</keyword>
<dbReference type="InterPro" id="IPR000884">
    <property type="entry name" value="TSP1_rpt"/>
</dbReference>
<evidence type="ECO:0000256" key="2">
    <source>
        <dbReference type="ARBA" id="ARBA00023157"/>
    </source>
</evidence>
<feature type="compositionally biased region" description="Basic and acidic residues" evidence="3">
    <location>
        <begin position="105"/>
        <end position="115"/>
    </location>
</feature>
<dbReference type="PANTHER" id="PTHR22906">
    <property type="entry name" value="PROPERDIN"/>
    <property type="match status" value="1"/>
</dbReference>
<proteinExistence type="predicted"/>
<comment type="caution">
    <text evidence="5">The sequence shown here is derived from an EMBL/GenBank/DDBJ whole genome shotgun (WGS) entry which is preliminary data.</text>
</comment>
<dbReference type="PROSITE" id="PS50092">
    <property type="entry name" value="TSP1"/>
    <property type="match status" value="1"/>
</dbReference>
<feature type="compositionally biased region" description="Basic residues" evidence="3">
    <location>
        <begin position="92"/>
        <end position="104"/>
    </location>
</feature>